<protein>
    <submittedName>
        <fullName evidence="2">Uncharacterized protein</fullName>
    </submittedName>
</protein>
<name>A0A941D795_9MICO</name>
<keyword evidence="3" id="KW-1185">Reference proteome</keyword>
<dbReference type="RefSeq" id="WP_211602082.1">
    <property type="nucleotide sequence ID" value="NZ_JAGSNF010000006.1"/>
</dbReference>
<proteinExistence type="predicted"/>
<evidence type="ECO:0000313" key="3">
    <source>
        <dbReference type="Proteomes" id="UP000677016"/>
    </source>
</evidence>
<evidence type="ECO:0000256" key="1">
    <source>
        <dbReference type="SAM" id="MobiDB-lite"/>
    </source>
</evidence>
<dbReference type="AlphaFoldDB" id="A0A941D795"/>
<gene>
    <name evidence="2" type="ORF">KC207_06425</name>
</gene>
<dbReference type="EMBL" id="JAGSNF010000006">
    <property type="protein sequence ID" value="MBR7742921.1"/>
    <property type="molecule type" value="Genomic_DNA"/>
</dbReference>
<accession>A0A941D795</accession>
<organism evidence="2 3">
    <name type="scientific">Phycicoccus avicenniae</name>
    <dbReference type="NCBI Taxonomy" id="2828860"/>
    <lineage>
        <taxon>Bacteria</taxon>
        <taxon>Bacillati</taxon>
        <taxon>Actinomycetota</taxon>
        <taxon>Actinomycetes</taxon>
        <taxon>Micrococcales</taxon>
        <taxon>Intrasporangiaceae</taxon>
        <taxon>Phycicoccus</taxon>
    </lineage>
</organism>
<comment type="caution">
    <text evidence="2">The sequence shown here is derived from an EMBL/GenBank/DDBJ whole genome shotgun (WGS) entry which is preliminary data.</text>
</comment>
<dbReference type="Proteomes" id="UP000677016">
    <property type="component" value="Unassembled WGS sequence"/>
</dbReference>
<sequence length="63" mass="6645">MSRDDEGQVSEVQQMDEADADTPISDSQSAAGQPDAETGEPDVGPAGPNAKVDRDAEQEDLDR</sequence>
<feature type="region of interest" description="Disordered" evidence="1">
    <location>
        <begin position="1"/>
        <end position="63"/>
    </location>
</feature>
<reference evidence="2" key="1">
    <citation type="submission" date="2021-04" db="EMBL/GenBank/DDBJ databases">
        <title>Phycicoccus avicenniae sp. nov., a novel endophytic actinomycetes isolated from branch of Avicennia mariana.</title>
        <authorList>
            <person name="Tuo L."/>
        </authorList>
    </citation>
    <scope>NUCLEOTIDE SEQUENCE</scope>
    <source>
        <strain evidence="2">BSK3Z-2</strain>
    </source>
</reference>
<evidence type="ECO:0000313" key="2">
    <source>
        <dbReference type="EMBL" id="MBR7742921.1"/>
    </source>
</evidence>